<organism evidence="12 13">
    <name type="scientific">Candidatus Uhrbacteria bacterium GW2011_GWA2_52_8d</name>
    <dbReference type="NCBI Taxonomy" id="1618979"/>
    <lineage>
        <taxon>Bacteria</taxon>
        <taxon>Candidatus Uhriibacteriota</taxon>
    </lineage>
</organism>
<name>A0A0G1XPH3_9BACT</name>
<evidence type="ECO:0000313" key="13">
    <source>
        <dbReference type="Proteomes" id="UP000034054"/>
    </source>
</evidence>
<dbReference type="GO" id="GO:0006047">
    <property type="term" value="P:UDP-N-acetylglucosamine metabolic process"/>
    <property type="evidence" value="ECO:0007669"/>
    <property type="project" value="TreeGrafter"/>
</dbReference>
<feature type="domain" description="SIS" evidence="11">
    <location>
        <begin position="316"/>
        <end position="478"/>
    </location>
</feature>
<evidence type="ECO:0000259" key="10">
    <source>
        <dbReference type="PROSITE" id="PS51278"/>
    </source>
</evidence>
<dbReference type="FunFam" id="3.40.50.10490:FF:000001">
    <property type="entry name" value="Glutamine--fructose-6-phosphate aminotransferase [isomerizing]"/>
    <property type="match status" value="1"/>
</dbReference>
<dbReference type="PANTHER" id="PTHR10937:SF0">
    <property type="entry name" value="GLUTAMINE--FRUCTOSE-6-PHOSPHATE TRANSAMINASE (ISOMERIZING)"/>
    <property type="match status" value="1"/>
</dbReference>
<dbReference type="CDD" id="cd05009">
    <property type="entry name" value="SIS_GlmS_GlmD_2"/>
    <property type="match status" value="1"/>
</dbReference>
<evidence type="ECO:0000256" key="2">
    <source>
        <dbReference type="ARBA" id="ARBA00012916"/>
    </source>
</evidence>
<evidence type="ECO:0000256" key="3">
    <source>
        <dbReference type="ARBA" id="ARBA00016090"/>
    </source>
</evidence>
<evidence type="ECO:0000256" key="7">
    <source>
        <dbReference type="ARBA" id="ARBA00022737"/>
    </source>
</evidence>
<dbReference type="GO" id="GO:0006487">
    <property type="term" value="P:protein N-linked glycosylation"/>
    <property type="evidence" value="ECO:0007669"/>
    <property type="project" value="TreeGrafter"/>
</dbReference>
<dbReference type="HAMAP" id="MF_00164">
    <property type="entry name" value="GlmS"/>
    <property type="match status" value="1"/>
</dbReference>
<evidence type="ECO:0000259" key="11">
    <source>
        <dbReference type="PROSITE" id="PS51464"/>
    </source>
</evidence>
<comment type="catalytic activity">
    <reaction evidence="1 9">
        <text>D-fructose 6-phosphate + L-glutamine = D-glucosamine 6-phosphate + L-glutamate</text>
        <dbReference type="Rhea" id="RHEA:13237"/>
        <dbReference type="ChEBI" id="CHEBI:29985"/>
        <dbReference type="ChEBI" id="CHEBI:58359"/>
        <dbReference type="ChEBI" id="CHEBI:58725"/>
        <dbReference type="ChEBI" id="CHEBI:61527"/>
        <dbReference type="EC" id="2.6.1.16"/>
    </reaction>
</comment>
<dbReference type="InterPro" id="IPR005855">
    <property type="entry name" value="GFAT"/>
</dbReference>
<evidence type="ECO:0000256" key="6">
    <source>
        <dbReference type="ARBA" id="ARBA00022679"/>
    </source>
</evidence>
<dbReference type="Proteomes" id="UP000034054">
    <property type="component" value="Unassembled WGS sequence"/>
</dbReference>
<dbReference type="EC" id="2.6.1.16" evidence="2 9"/>
<dbReference type="InterPro" id="IPR035490">
    <property type="entry name" value="GlmS/FrlB_SIS"/>
</dbReference>
<dbReference type="SUPFAM" id="SSF56235">
    <property type="entry name" value="N-terminal nucleophile aminohydrolases (Ntn hydrolases)"/>
    <property type="match status" value="1"/>
</dbReference>
<dbReference type="Pfam" id="PF13522">
    <property type="entry name" value="GATase_6"/>
    <property type="match status" value="1"/>
</dbReference>
<comment type="function">
    <text evidence="9">Catalyzes the first step in hexosamine metabolism, converting fructose-6P into glucosamine-6P using glutamine as a nitrogen source.</text>
</comment>
<dbReference type="GO" id="GO:0006002">
    <property type="term" value="P:fructose 6-phosphate metabolic process"/>
    <property type="evidence" value="ECO:0007669"/>
    <property type="project" value="TreeGrafter"/>
</dbReference>
<feature type="active site" description="For Fru-6P isomerization activity" evidence="9">
    <location>
        <position position="592"/>
    </location>
</feature>
<feature type="initiator methionine" description="Removed" evidence="9">
    <location>
        <position position="1"/>
    </location>
</feature>
<feature type="domain" description="Glutamine amidotransferase type-2" evidence="10">
    <location>
        <begin position="2"/>
        <end position="247"/>
    </location>
</feature>
<dbReference type="InterPro" id="IPR046348">
    <property type="entry name" value="SIS_dom_sf"/>
</dbReference>
<reference evidence="12 13" key="1">
    <citation type="journal article" date="2015" name="Nature">
        <title>rRNA introns, odd ribosomes, and small enigmatic genomes across a large radiation of phyla.</title>
        <authorList>
            <person name="Brown C.T."/>
            <person name="Hug L.A."/>
            <person name="Thomas B.C."/>
            <person name="Sharon I."/>
            <person name="Castelle C.J."/>
            <person name="Singh A."/>
            <person name="Wilkins M.J."/>
            <person name="Williams K.H."/>
            <person name="Banfield J.F."/>
        </authorList>
    </citation>
    <scope>NUCLEOTIDE SEQUENCE [LARGE SCALE GENOMIC DNA]</scope>
</reference>
<dbReference type="AlphaFoldDB" id="A0A0G1XPH3"/>
<dbReference type="Pfam" id="PF13537">
    <property type="entry name" value="GATase_7"/>
    <property type="match status" value="1"/>
</dbReference>
<proteinExistence type="inferred from homology"/>
<dbReference type="SUPFAM" id="SSF53697">
    <property type="entry name" value="SIS domain"/>
    <property type="match status" value="1"/>
</dbReference>
<dbReference type="InterPro" id="IPR017932">
    <property type="entry name" value="GATase_2_dom"/>
</dbReference>
<dbReference type="Gene3D" id="3.60.20.10">
    <property type="entry name" value="Glutamine Phosphoribosylpyrophosphate, subunit 1, domain 1"/>
    <property type="match status" value="1"/>
</dbReference>
<comment type="subcellular location">
    <subcellularLocation>
        <location evidence="9">Cytoplasm</location>
    </subcellularLocation>
</comment>
<protein>
    <recommendedName>
        <fullName evidence="3 9">Glutamine--fructose-6-phosphate aminotransferase [isomerizing]</fullName>
        <ecNumber evidence="2 9">2.6.1.16</ecNumber>
    </recommendedName>
    <alternativeName>
        <fullName evidence="9">D-fructose-6-phosphate amidotransferase</fullName>
    </alternativeName>
    <alternativeName>
        <fullName evidence="9">GFAT</fullName>
    </alternativeName>
    <alternativeName>
        <fullName evidence="9">Glucosamine-6-phosphate synthase</fullName>
    </alternativeName>
    <alternativeName>
        <fullName evidence="9">Hexosephosphate aminotransferase</fullName>
    </alternativeName>
    <alternativeName>
        <fullName evidence="9">L-glutamine--D-fructose-6-phosphate amidotransferase</fullName>
    </alternativeName>
</protein>
<dbReference type="InterPro" id="IPR035466">
    <property type="entry name" value="GlmS/AgaS_SIS"/>
</dbReference>
<gene>
    <name evidence="9" type="primary">glmS</name>
    <name evidence="12" type="ORF">UY76_C0017G0002</name>
</gene>
<keyword evidence="4 9" id="KW-0963">Cytoplasm</keyword>
<dbReference type="GO" id="GO:0097367">
    <property type="term" value="F:carbohydrate derivative binding"/>
    <property type="evidence" value="ECO:0007669"/>
    <property type="project" value="InterPro"/>
</dbReference>
<dbReference type="InterPro" id="IPR001347">
    <property type="entry name" value="SIS_dom"/>
</dbReference>
<evidence type="ECO:0000256" key="8">
    <source>
        <dbReference type="ARBA" id="ARBA00022962"/>
    </source>
</evidence>
<keyword evidence="5 9" id="KW-0032">Aminotransferase</keyword>
<dbReference type="EMBL" id="LCRH01000017">
    <property type="protein sequence ID" value="KKW32775.1"/>
    <property type="molecule type" value="Genomic_DNA"/>
</dbReference>
<dbReference type="Gene3D" id="3.40.50.10490">
    <property type="entry name" value="Glucose-6-phosphate isomerase like protein, domain 1"/>
    <property type="match status" value="2"/>
</dbReference>
<dbReference type="FunFam" id="3.40.50.10490:FF:000022">
    <property type="entry name" value="Glutamine--fructose-6-phosphate aminotransferase [isomerizing]"/>
    <property type="match status" value="1"/>
</dbReference>
<evidence type="ECO:0000256" key="9">
    <source>
        <dbReference type="HAMAP-Rule" id="MF_00164"/>
    </source>
</evidence>
<accession>A0A0G1XPH3</accession>
<evidence type="ECO:0000313" key="12">
    <source>
        <dbReference type="EMBL" id="KKW32775.1"/>
    </source>
</evidence>
<dbReference type="PROSITE" id="PS51278">
    <property type="entry name" value="GATASE_TYPE_2"/>
    <property type="match status" value="1"/>
</dbReference>
<comment type="subunit">
    <text evidence="9">Homodimer.</text>
</comment>
<dbReference type="InterPro" id="IPR029055">
    <property type="entry name" value="Ntn_hydrolases_N"/>
</dbReference>
<evidence type="ECO:0000256" key="4">
    <source>
        <dbReference type="ARBA" id="ARBA00022490"/>
    </source>
</evidence>
<keyword evidence="7" id="KW-0677">Repeat</keyword>
<dbReference type="GO" id="GO:0004360">
    <property type="term" value="F:glutamine-fructose-6-phosphate transaminase (isomerizing) activity"/>
    <property type="evidence" value="ECO:0007669"/>
    <property type="project" value="UniProtKB-UniRule"/>
</dbReference>
<feature type="active site" description="Nucleophile; for GATase activity" evidence="9">
    <location>
        <position position="2"/>
    </location>
</feature>
<dbReference type="PATRIC" id="fig|1618979.3.peg.286"/>
<keyword evidence="6 9" id="KW-0808">Transferase</keyword>
<evidence type="ECO:0000256" key="1">
    <source>
        <dbReference type="ARBA" id="ARBA00001031"/>
    </source>
</evidence>
<dbReference type="GO" id="GO:0005975">
    <property type="term" value="P:carbohydrate metabolic process"/>
    <property type="evidence" value="ECO:0007669"/>
    <property type="project" value="UniProtKB-UniRule"/>
</dbReference>
<keyword evidence="8" id="KW-0315">Glutamine amidotransferase</keyword>
<dbReference type="Pfam" id="PF01380">
    <property type="entry name" value="SIS"/>
    <property type="match status" value="2"/>
</dbReference>
<dbReference type="InterPro" id="IPR047084">
    <property type="entry name" value="GFAT_N"/>
</dbReference>
<evidence type="ECO:0000256" key="5">
    <source>
        <dbReference type="ARBA" id="ARBA00022576"/>
    </source>
</evidence>
<dbReference type="GO" id="GO:0005829">
    <property type="term" value="C:cytosol"/>
    <property type="evidence" value="ECO:0007669"/>
    <property type="project" value="TreeGrafter"/>
</dbReference>
<dbReference type="CDD" id="cd00714">
    <property type="entry name" value="GFAT"/>
    <property type="match status" value="1"/>
</dbReference>
<feature type="domain" description="SIS" evidence="11">
    <location>
        <begin position="480"/>
        <end position="587"/>
    </location>
</feature>
<dbReference type="PROSITE" id="PS51464">
    <property type="entry name" value="SIS"/>
    <property type="match status" value="2"/>
</dbReference>
<comment type="caution">
    <text evidence="12">The sequence shown here is derived from an EMBL/GenBank/DDBJ whole genome shotgun (WGS) entry which is preliminary data.</text>
</comment>
<sequence length="597" mass="65048">MCGIVGYVGSKSATPILMEGLKQLEYRGYDSAGICVQNGKLTTVRAEGKIARLEEKVAKFETRGTCGIAHTRWATHGVPEERNAHPHRDCTGRVAIVHNGIIENYQELKRELIARRSERSIMSDRTLLIRARRSKQGFKSLIDDGHSFASDTDSEVLAHMIEQELSGGTALFAAVKKVLARIRGTYGLVVLTKDVPQTLIAARMGSPLVVGIGEGEYFVASDPSAIIAHTKDVLYLDDGEIVAVTSEGVSLDGVVGARVQDRVSKIDWDVEEATKAGHPHFMLKEILEQPEVIENSTRGRMDLLNGRCVLGGLEAVRNRLSEIDRIVIVGCGSAYYAGLVGEYLLEELAGIPVEVELASEFRYRKPLLTTRTAVLAISQSGETADTLEAVREAKRKNVLALGLVNVVGSSIARETDAGVYNHAGPEVGVASTKAREILDRREEMTSIASTLKGAEHCLFLGRTFHAPIAYEGALKLKEVSYIHAEGYTSGEMKHGPIALINEGFPCVVLCPQDEMFEKNWSNIQELRARGAHVIAITTQCPGGPLMVQSQFTVPQTHNVLQPILSTIPLQLLAYEVAVARNLDPDKPRNLAKSVTVE</sequence>
<dbReference type="PANTHER" id="PTHR10937">
    <property type="entry name" value="GLUCOSAMINE--FRUCTOSE-6-PHOSPHATE AMINOTRANSFERASE, ISOMERIZING"/>
    <property type="match status" value="1"/>
</dbReference>
<dbReference type="CDD" id="cd05008">
    <property type="entry name" value="SIS_GlmS_GlmD_1"/>
    <property type="match status" value="1"/>
</dbReference>